<dbReference type="GO" id="GO:0003676">
    <property type="term" value="F:nucleic acid binding"/>
    <property type="evidence" value="ECO:0007669"/>
    <property type="project" value="InterPro"/>
</dbReference>
<dbReference type="GO" id="GO:0003724">
    <property type="term" value="F:RNA helicase activity"/>
    <property type="evidence" value="ECO:0007669"/>
    <property type="project" value="InterPro"/>
</dbReference>
<evidence type="ECO:0000313" key="11">
    <source>
        <dbReference type="EMBL" id="CAE0445501.1"/>
    </source>
</evidence>
<keyword evidence="1 6" id="KW-0547">Nucleotide-binding</keyword>
<keyword evidence="3 6" id="KW-0347">Helicase</keyword>
<reference evidence="11" key="1">
    <citation type="submission" date="2021-01" db="EMBL/GenBank/DDBJ databases">
        <authorList>
            <person name="Corre E."/>
            <person name="Pelletier E."/>
            <person name="Niang G."/>
            <person name="Scheremetjew M."/>
            <person name="Finn R."/>
            <person name="Kale V."/>
            <person name="Holt S."/>
            <person name="Cochrane G."/>
            <person name="Meng A."/>
            <person name="Brown T."/>
            <person name="Cohen L."/>
        </authorList>
    </citation>
    <scope>NUCLEOTIDE SEQUENCE</scope>
    <source>
        <strain evidence="11">GSBS06</strain>
    </source>
</reference>
<keyword evidence="2 6" id="KW-0378">Hydrolase</keyword>
<dbReference type="Gene3D" id="3.40.50.300">
    <property type="entry name" value="P-loop containing nucleotide triphosphate hydrolases"/>
    <property type="match status" value="2"/>
</dbReference>
<organism evidence="11">
    <name type="scientific">Aplanochytrium stocchinoi</name>
    <dbReference type="NCBI Taxonomy" id="215587"/>
    <lineage>
        <taxon>Eukaryota</taxon>
        <taxon>Sar</taxon>
        <taxon>Stramenopiles</taxon>
        <taxon>Bigyra</taxon>
        <taxon>Labyrinthulomycetes</taxon>
        <taxon>Thraustochytrida</taxon>
        <taxon>Thraustochytriidae</taxon>
        <taxon>Aplanochytrium</taxon>
    </lineage>
</organism>
<dbReference type="EMBL" id="HBIN01020309">
    <property type="protein sequence ID" value="CAE0445501.1"/>
    <property type="molecule type" value="Transcribed_RNA"/>
</dbReference>
<dbReference type="InterPro" id="IPR001650">
    <property type="entry name" value="Helicase_C-like"/>
</dbReference>
<feature type="compositionally biased region" description="Basic and acidic residues" evidence="7">
    <location>
        <begin position="518"/>
        <end position="527"/>
    </location>
</feature>
<evidence type="ECO:0000256" key="4">
    <source>
        <dbReference type="ARBA" id="ARBA00022840"/>
    </source>
</evidence>
<dbReference type="SMART" id="SM00487">
    <property type="entry name" value="DEXDc"/>
    <property type="match status" value="1"/>
</dbReference>
<evidence type="ECO:0000256" key="1">
    <source>
        <dbReference type="ARBA" id="ARBA00022741"/>
    </source>
</evidence>
<feature type="domain" description="DEAD-box RNA helicase Q" evidence="10">
    <location>
        <begin position="19"/>
        <end position="47"/>
    </location>
</feature>
<evidence type="ECO:0000256" key="6">
    <source>
        <dbReference type="RuleBase" id="RU000492"/>
    </source>
</evidence>
<dbReference type="InterPro" id="IPR011545">
    <property type="entry name" value="DEAD/DEAH_box_helicase_dom"/>
</dbReference>
<proteinExistence type="inferred from homology"/>
<evidence type="ECO:0000259" key="9">
    <source>
        <dbReference type="PROSITE" id="PS51194"/>
    </source>
</evidence>
<evidence type="ECO:0008006" key="12">
    <source>
        <dbReference type="Google" id="ProtNLM"/>
    </source>
</evidence>
<dbReference type="InterPro" id="IPR050079">
    <property type="entry name" value="DEAD_box_RNA_helicase"/>
</dbReference>
<feature type="domain" description="Helicase ATP-binding" evidence="8">
    <location>
        <begin position="50"/>
        <end position="270"/>
    </location>
</feature>
<feature type="region of interest" description="Disordered" evidence="7">
    <location>
        <begin position="497"/>
        <end position="528"/>
    </location>
</feature>
<feature type="short sequence motif" description="Q motif" evidence="5">
    <location>
        <begin position="19"/>
        <end position="47"/>
    </location>
</feature>
<dbReference type="Pfam" id="PF00270">
    <property type="entry name" value="DEAD"/>
    <property type="match status" value="1"/>
</dbReference>
<protein>
    <recommendedName>
        <fullName evidence="12">RNA helicase</fullName>
    </recommendedName>
</protein>
<evidence type="ECO:0000256" key="2">
    <source>
        <dbReference type="ARBA" id="ARBA00022801"/>
    </source>
</evidence>
<dbReference type="GO" id="GO:0005524">
    <property type="term" value="F:ATP binding"/>
    <property type="evidence" value="ECO:0007669"/>
    <property type="project" value="UniProtKB-KW"/>
</dbReference>
<dbReference type="InterPro" id="IPR000629">
    <property type="entry name" value="RNA-helicase_DEAD-box_CS"/>
</dbReference>
<feature type="region of interest" description="Disordered" evidence="7">
    <location>
        <begin position="718"/>
        <end position="739"/>
    </location>
</feature>
<dbReference type="PROSITE" id="PS51192">
    <property type="entry name" value="HELICASE_ATP_BIND_1"/>
    <property type="match status" value="1"/>
</dbReference>
<dbReference type="InterPro" id="IPR014014">
    <property type="entry name" value="RNA_helicase_DEAD_Q_motif"/>
</dbReference>
<evidence type="ECO:0000259" key="10">
    <source>
        <dbReference type="PROSITE" id="PS51195"/>
    </source>
</evidence>
<dbReference type="PROSITE" id="PS51194">
    <property type="entry name" value="HELICASE_CTER"/>
    <property type="match status" value="1"/>
</dbReference>
<dbReference type="PROSITE" id="PS51195">
    <property type="entry name" value="Q_MOTIF"/>
    <property type="match status" value="1"/>
</dbReference>
<evidence type="ECO:0000259" key="8">
    <source>
        <dbReference type="PROSITE" id="PS51192"/>
    </source>
</evidence>
<dbReference type="GO" id="GO:0016787">
    <property type="term" value="F:hydrolase activity"/>
    <property type="evidence" value="ECO:0007669"/>
    <property type="project" value="UniProtKB-KW"/>
</dbReference>
<evidence type="ECO:0000256" key="5">
    <source>
        <dbReference type="PROSITE-ProRule" id="PRU00552"/>
    </source>
</evidence>
<dbReference type="PROSITE" id="PS00039">
    <property type="entry name" value="DEAD_ATP_HELICASE"/>
    <property type="match status" value="1"/>
</dbReference>
<feature type="domain" description="Helicase C-terminal" evidence="9">
    <location>
        <begin position="362"/>
        <end position="508"/>
    </location>
</feature>
<evidence type="ECO:0000256" key="7">
    <source>
        <dbReference type="SAM" id="MobiDB-lite"/>
    </source>
</evidence>
<feature type="compositionally biased region" description="Low complexity" evidence="7">
    <location>
        <begin position="673"/>
        <end position="682"/>
    </location>
</feature>
<gene>
    <name evidence="11" type="ORF">ASTO00021_LOCUS15517</name>
</gene>
<sequence length="739" mass="82990">METESQTQSQTQPESDLRLRFRDLNLSTPVLKGLTACGFFYPSPIQAQAIPLGRFGMDVIGQSKSGTGKTCVFAVILLENIHIHIDTDSKDYKIGPPKPKLQSPVQGLVVAPTREIATQVKEVLQEIGEFIPNLRVANCIGGIPLLDNVRDVNPLFHLSKPTNDKKNTKNQGVDDISHEMSLGVSLFPQIVTGTPGRIQQLMKIQALKCNSIRMVVLDEADKLLDDQFLEVVSEILRYVPERKQMLVFSATFTDDILSERLLKHMRNPQFVNMCEPKLEESGHNSRYRRKNKELNRDTTNEFCLKNSSVFEPSALKAGENISLRGVTQYISIVGKEGPAYRNHSNSPSVRTKSLEFEEKVAKVKHILNTTGFYQCAIFCNQRTKAETLATILEDNGWPTGFIAGDLPQSLRNNIMEKVRKFEIRVLVSTDLTARGVDLDRINLVLCLDVPRDAETYMHRVGRTGRFGSYGVAVSILSTSESGRLYSLLRKAFPTLMGKNKNKSQNNNKINQTDSNVEDGNKERKDGTMLKPLPEVIPTLCYANNISEDDQKRLGELEAHRLNQDCGDDTKDINIPETEASSERLEIELKQGQDEKCFEFEYDGTDNKYRKWLREASACVTFRVGHIHFPSNTAAVGSSFLLGSTANVDENVEVIHTEKETEKETETETGHGINNNANNNSNNWAKPNPTVADSMSYAEQYSAWIFNCSSEIKRGDNYSFDNDLQGPPRPWLIQNSNTIK</sequence>
<accession>A0A7S3PNS1</accession>
<dbReference type="InterPro" id="IPR027417">
    <property type="entry name" value="P-loop_NTPase"/>
</dbReference>
<comment type="similarity">
    <text evidence="6">Belongs to the DEAD box helicase family.</text>
</comment>
<name>A0A7S3PNS1_9STRA</name>
<feature type="region of interest" description="Disordered" evidence="7">
    <location>
        <begin position="658"/>
        <end position="686"/>
    </location>
</feature>
<dbReference type="GO" id="GO:0005829">
    <property type="term" value="C:cytosol"/>
    <property type="evidence" value="ECO:0007669"/>
    <property type="project" value="TreeGrafter"/>
</dbReference>
<evidence type="ECO:0000256" key="3">
    <source>
        <dbReference type="ARBA" id="ARBA00022806"/>
    </source>
</evidence>
<dbReference type="SUPFAM" id="SSF52540">
    <property type="entry name" value="P-loop containing nucleoside triphosphate hydrolases"/>
    <property type="match status" value="1"/>
</dbReference>
<dbReference type="PANTHER" id="PTHR47959">
    <property type="entry name" value="ATP-DEPENDENT RNA HELICASE RHLE-RELATED"/>
    <property type="match status" value="1"/>
</dbReference>
<dbReference type="PANTHER" id="PTHR47959:SF1">
    <property type="entry name" value="ATP-DEPENDENT RNA HELICASE DBPA"/>
    <property type="match status" value="1"/>
</dbReference>
<feature type="compositionally biased region" description="Basic and acidic residues" evidence="7">
    <location>
        <begin position="658"/>
        <end position="668"/>
    </location>
</feature>
<dbReference type="AlphaFoldDB" id="A0A7S3PNS1"/>
<keyword evidence="4 6" id="KW-0067">ATP-binding</keyword>
<dbReference type="CDD" id="cd18787">
    <property type="entry name" value="SF2_C_DEAD"/>
    <property type="match status" value="1"/>
</dbReference>
<dbReference type="SMART" id="SM00490">
    <property type="entry name" value="HELICc"/>
    <property type="match status" value="1"/>
</dbReference>
<dbReference type="InterPro" id="IPR014001">
    <property type="entry name" value="Helicase_ATP-bd"/>
</dbReference>
<dbReference type="Pfam" id="PF00271">
    <property type="entry name" value="Helicase_C"/>
    <property type="match status" value="1"/>
</dbReference>